<comment type="caution">
    <text evidence="1">The sequence shown here is derived from an EMBL/GenBank/DDBJ whole genome shotgun (WGS) entry which is preliminary data.</text>
</comment>
<dbReference type="EMBL" id="JANPWB010000002">
    <property type="protein sequence ID" value="KAJ1205020.1"/>
    <property type="molecule type" value="Genomic_DNA"/>
</dbReference>
<dbReference type="Proteomes" id="UP001066276">
    <property type="component" value="Chromosome 1_2"/>
</dbReference>
<keyword evidence="2" id="KW-1185">Reference proteome</keyword>
<reference evidence="1" key="1">
    <citation type="journal article" date="2022" name="bioRxiv">
        <title>Sequencing and chromosome-scale assembly of the giantPleurodeles waltlgenome.</title>
        <authorList>
            <person name="Brown T."/>
            <person name="Elewa A."/>
            <person name="Iarovenko S."/>
            <person name="Subramanian E."/>
            <person name="Araus A.J."/>
            <person name="Petzold A."/>
            <person name="Susuki M."/>
            <person name="Suzuki K.-i.T."/>
            <person name="Hayashi T."/>
            <person name="Toyoda A."/>
            <person name="Oliveira C."/>
            <person name="Osipova E."/>
            <person name="Leigh N.D."/>
            <person name="Simon A."/>
            <person name="Yun M.H."/>
        </authorList>
    </citation>
    <scope>NUCLEOTIDE SEQUENCE</scope>
    <source>
        <strain evidence="1">20211129_DDA</strain>
        <tissue evidence="1">Liver</tissue>
    </source>
</reference>
<sequence length="105" mass="12019">MPVTSPTCIRIGILKYSSPLPHKGFLVALSDPPPLSRLIRNDLRLLTPRKPSRRSFVLVYQYGGVVTHTPGALMRIYICSPRYRVGFRFDFSIFTFLRTRVVPLL</sequence>
<evidence type="ECO:0000313" key="2">
    <source>
        <dbReference type="Proteomes" id="UP001066276"/>
    </source>
</evidence>
<organism evidence="1 2">
    <name type="scientific">Pleurodeles waltl</name>
    <name type="common">Iberian ribbed newt</name>
    <dbReference type="NCBI Taxonomy" id="8319"/>
    <lineage>
        <taxon>Eukaryota</taxon>
        <taxon>Metazoa</taxon>
        <taxon>Chordata</taxon>
        <taxon>Craniata</taxon>
        <taxon>Vertebrata</taxon>
        <taxon>Euteleostomi</taxon>
        <taxon>Amphibia</taxon>
        <taxon>Batrachia</taxon>
        <taxon>Caudata</taxon>
        <taxon>Salamandroidea</taxon>
        <taxon>Salamandridae</taxon>
        <taxon>Pleurodelinae</taxon>
        <taxon>Pleurodeles</taxon>
    </lineage>
</organism>
<proteinExistence type="predicted"/>
<name>A0AAV7VY69_PLEWA</name>
<dbReference type="AlphaFoldDB" id="A0AAV7VY69"/>
<protein>
    <submittedName>
        <fullName evidence="1">Uncharacterized protein</fullName>
    </submittedName>
</protein>
<accession>A0AAV7VY69</accession>
<evidence type="ECO:0000313" key="1">
    <source>
        <dbReference type="EMBL" id="KAJ1205020.1"/>
    </source>
</evidence>
<gene>
    <name evidence="1" type="ORF">NDU88_000455</name>
</gene>